<evidence type="ECO:0000313" key="2">
    <source>
        <dbReference type="Proteomes" id="UP000789920"/>
    </source>
</evidence>
<evidence type="ECO:0000313" key="1">
    <source>
        <dbReference type="EMBL" id="CAG8613802.1"/>
    </source>
</evidence>
<sequence>SHSVPGVAHTLNTGSSSHSVPEVAHTQYWEFGIVPGVAHAQYWEFGIGE</sequence>
<keyword evidence="2" id="KW-1185">Reference proteome</keyword>
<dbReference type="Proteomes" id="UP000789920">
    <property type="component" value="Unassembled WGS sequence"/>
</dbReference>
<feature type="non-terminal residue" evidence="1">
    <location>
        <position position="1"/>
    </location>
</feature>
<gene>
    <name evidence="1" type="ORF">RPERSI_LOCUS6413</name>
</gene>
<dbReference type="EMBL" id="CAJVQC010010215">
    <property type="protein sequence ID" value="CAG8613802.1"/>
    <property type="molecule type" value="Genomic_DNA"/>
</dbReference>
<organism evidence="1 2">
    <name type="scientific">Racocetra persica</name>
    <dbReference type="NCBI Taxonomy" id="160502"/>
    <lineage>
        <taxon>Eukaryota</taxon>
        <taxon>Fungi</taxon>
        <taxon>Fungi incertae sedis</taxon>
        <taxon>Mucoromycota</taxon>
        <taxon>Glomeromycotina</taxon>
        <taxon>Glomeromycetes</taxon>
        <taxon>Diversisporales</taxon>
        <taxon>Gigasporaceae</taxon>
        <taxon>Racocetra</taxon>
    </lineage>
</organism>
<accession>A0ACA9MTS5</accession>
<proteinExistence type="predicted"/>
<comment type="caution">
    <text evidence="1">The sequence shown here is derived from an EMBL/GenBank/DDBJ whole genome shotgun (WGS) entry which is preliminary data.</text>
</comment>
<protein>
    <submittedName>
        <fullName evidence="1">10703_t:CDS:1</fullName>
    </submittedName>
</protein>
<name>A0ACA9MTS5_9GLOM</name>
<reference evidence="1" key="1">
    <citation type="submission" date="2021-06" db="EMBL/GenBank/DDBJ databases">
        <authorList>
            <person name="Kallberg Y."/>
            <person name="Tangrot J."/>
            <person name="Rosling A."/>
        </authorList>
    </citation>
    <scope>NUCLEOTIDE SEQUENCE</scope>
    <source>
        <strain evidence="1">MA461A</strain>
    </source>
</reference>